<keyword evidence="2" id="KW-1185">Reference proteome</keyword>
<organism evidence="1 2">
    <name type="scientific">Luteibacter rhizovicinus</name>
    <dbReference type="NCBI Taxonomy" id="242606"/>
    <lineage>
        <taxon>Bacteria</taxon>
        <taxon>Pseudomonadati</taxon>
        <taxon>Pseudomonadota</taxon>
        <taxon>Gammaproteobacteria</taxon>
        <taxon>Lysobacterales</taxon>
        <taxon>Rhodanobacteraceae</taxon>
        <taxon>Luteibacter</taxon>
    </lineage>
</organism>
<dbReference type="RefSeq" id="WP_132146283.1">
    <property type="nucleotide sequence ID" value="NZ_SMCS01000008.1"/>
</dbReference>
<gene>
    <name evidence="1" type="ORF">EC912_10880</name>
</gene>
<dbReference type="PROSITE" id="PS51318">
    <property type="entry name" value="TAT"/>
    <property type="match status" value="1"/>
</dbReference>
<dbReference type="AlphaFoldDB" id="A0A4R3YIB1"/>
<sequence>MSLSPQSPQGGSDLANPGRRRVLVSAGMIAAAAALLPWAKMAYAEAPAQASAAELAGFLALSKRLTSRPNLDAGVSERIYVALSAGDRAFGPRVAALTKAMDDANISDMRKFNESAVASDASMKALAIEIVHAWYLGYTGTPGSGTTDDATFITYTGALMYESTQDVTVIPTYARAGTNYWTEAPASIATD</sequence>
<comment type="caution">
    <text evidence="1">The sequence shown here is derived from an EMBL/GenBank/DDBJ whole genome shotgun (WGS) entry which is preliminary data.</text>
</comment>
<dbReference type="OrthoDB" id="6162173at2"/>
<evidence type="ECO:0000313" key="1">
    <source>
        <dbReference type="EMBL" id="TCV92087.1"/>
    </source>
</evidence>
<protein>
    <submittedName>
        <fullName evidence="1">D-sorbitol dehydrogenase-like protein</fullName>
    </submittedName>
</protein>
<dbReference type="InterPro" id="IPR006311">
    <property type="entry name" value="TAT_signal"/>
</dbReference>
<reference evidence="1 2" key="1">
    <citation type="submission" date="2019-03" db="EMBL/GenBank/DDBJ databases">
        <title>Above-ground endophytic microbial communities from plants in different locations in the United States.</title>
        <authorList>
            <person name="Frank C."/>
        </authorList>
    </citation>
    <scope>NUCLEOTIDE SEQUENCE [LARGE SCALE GENOMIC DNA]</scope>
    <source>
        <strain evidence="1 2">LP_13_YM</strain>
    </source>
</reference>
<evidence type="ECO:0000313" key="2">
    <source>
        <dbReference type="Proteomes" id="UP000295645"/>
    </source>
</evidence>
<proteinExistence type="predicted"/>
<dbReference type="EMBL" id="SMCS01000008">
    <property type="protein sequence ID" value="TCV92087.1"/>
    <property type="molecule type" value="Genomic_DNA"/>
</dbReference>
<dbReference type="Pfam" id="PF12318">
    <property type="entry name" value="FAD-SLDH"/>
    <property type="match status" value="1"/>
</dbReference>
<dbReference type="InterPro" id="IPR024651">
    <property type="entry name" value="FAD-SLDH_ssu"/>
</dbReference>
<accession>A0A4R3YIB1</accession>
<dbReference type="Proteomes" id="UP000295645">
    <property type="component" value="Unassembled WGS sequence"/>
</dbReference>
<name>A0A4R3YIB1_9GAMM</name>